<organism evidence="1 2">
    <name type="scientific">Pristionchus fissidentatus</name>
    <dbReference type="NCBI Taxonomy" id="1538716"/>
    <lineage>
        <taxon>Eukaryota</taxon>
        <taxon>Metazoa</taxon>
        <taxon>Ecdysozoa</taxon>
        <taxon>Nematoda</taxon>
        <taxon>Chromadorea</taxon>
        <taxon>Rhabditida</taxon>
        <taxon>Rhabditina</taxon>
        <taxon>Diplogasteromorpha</taxon>
        <taxon>Diplogasteroidea</taxon>
        <taxon>Neodiplogasteridae</taxon>
        <taxon>Pristionchus</taxon>
    </lineage>
</organism>
<name>A0AAV5W7V3_9BILA</name>
<keyword evidence="2" id="KW-1185">Reference proteome</keyword>
<gene>
    <name evidence="1" type="ORF">PFISCL1PPCAC_17772</name>
</gene>
<accession>A0AAV5W7V3</accession>
<dbReference type="EMBL" id="BTSY01000005">
    <property type="protein sequence ID" value="GMT26475.1"/>
    <property type="molecule type" value="Genomic_DNA"/>
</dbReference>
<evidence type="ECO:0000313" key="1">
    <source>
        <dbReference type="EMBL" id="GMT26475.1"/>
    </source>
</evidence>
<dbReference type="AlphaFoldDB" id="A0AAV5W7V3"/>
<feature type="non-terminal residue" evidence="1">
    <location>
        <position position="80"/>
    </location>
</feature>
<evidence type="ECO:0000313" key="2">
    <source>
        <dbReference type="Proteomes" id="UP001432322"/>
    </source>
</evidence>
<protein>
    <submittedName>
        <fullName evidence="1">Uncharacterized protein</fullName>
    </submittedName>
</protein>
<dbReference type="Proteomes" id="UP001432322">
    <property type="component" value="Unassembled WGS sequence"/>
</dbReference>
<feature type="non-terminal residue" evidence="1">
    <location>
        <position position="1"/>
    </location>
</feature>
<reference evidence="1" key="1">
    <citation type="submission" date="2023-10" db="EMBL/GenBank/DDBJ databases">
        <title>Genome assembly of Pristionchus species.</title>
        <authorList>
            <person name="Yoshida K."/>
            <person name="Sommer R.J."/>
        </authorList>
    </citation>
    <scope>NUCLEOTIDE SEQUENCE</scope>
    <source>
        <strain evidence="1">RS5133</strain>
    </source>
</reference>
<proteinExistence type="predicted"/>
<comment type="caution">
    <text evidence="1">The sequence shown here is derived from an EMBL/GenBank/DDBJ whole genome shotgun (WGS) entry which is preliminary data.</text>
</comment>
<sequence length="80" mass="9105">AFDRRGLSPFAADLLLETEVLRCRAYQRRVVRENRNRVAFKLRISNGRTIALQFAIFNARNPAVSINYSISNASPLLVII</sequence>